<dbReference type="InterPro" id="IPR000477">
    <property type="entry name" value="RT_dom"/>
</dbReference>
<feature type="compositionally biased region" description="Polar residues" evidence="1">
    <location>
        <begin position="1"/>
        <end position="20"/>
    </location>
</feature>
<proteinExistence type="predicted"/>
<feature type="domain" description="Reverse transcriptase" evidence="2">
    <location>
        <begin position="288"/>
        <end position="452"/>
    </location>
</feature>
<dbReference type="Proteomes" id="UP000271974">
    <property type="component" value="Unassembled WGS sequence"/>
</dbReference>
<dbReference type="EMBL" id="RQTK01001083">
    <property type="protein sequence ID" value="RUS72309.1"/>
    <property type="molecule type" value="Genomic_DNA"/>
</dbReference>
<keyword evidence="4" id="KW-1185">Reference proteome</keyword>
<evidence type="ECO:0000259" key="2">
    <source>
        <dbReference type="Pfam" id="PF00078"/>
    </source>
</evidence>
<protein>
    <recommendedName>
        <fullName evidence="2">Reverse transcriptase domain-containing protein</fullName>
    </recommendedName>
</protein>
<evidence type="ECO:0000256" key="1">
    <source>
        <dbReference type="SAM" id="MobiDB-lite"/>
    </source>
</evidence>
<dbReference type="Pfam" id="PF00078">
    <property type="entry name" value="RVT_1"/>
    <property type="match status" value="1"/>
</dbReference>
<dbReference type="STRING" id="188477.A0A3S1AUA8"/>
<comment type="caution">
    <text evidence="3">The sequence shown here is derived from an EMBL/GenBank/DDBJ whole genome shotgun (WGS) entry which is preliminary data.</text>
</comment>
<dbReference type="PANTHER" id="PTHR47027:SF8">
    <property type="entry name" value="RIBONUCLEASE H"/>
    <property type="match status" value="1"/>
</dbReference>
<reference evidence="3 4" key="1">
    <citation type="submission" date="2019-01" db="EMBL/GenBank/DDBJ databases">
        <title>A draft genome assembly of the solar-powered sea slug Elysia chlorotica.</title>
        <authorList>
            <person name="Cai H."/>
            <person name="Li Q."/>
            <person name="Fang X."/>
            <person name="Li J."/>
            <person name="Curtis N.E."/>
            <person name="Altenburger A."/>
            <person name="Shibata T."/>
            <person name="Feng M."/>
            <person name="Maeda T."/>
            <person name="Schwartz J.A."/>
            <person name="Shigenobu S."/>
            <person name="Lundholm N."/>
            <person name="Nishiyama T."/>
            <person name="Yang H."/>
            <person name="Hasebe M."/>
            <person name="Li S."/>
            <person name="Pierce S.K."/>
            <person name="Wang J."/>
        </authorList>
    </citation>
    <scope>NUCLEOTIDE SEQUENCE [LARGE SCALE GENOMIC DNA]</scope>
    <source>
        <strain evidence="3">EC2010</strain>
        <tissue evidence="3">Whole organism of an adult</tissue>
    </source>
</reference>
<evidence type="ECO:0000313" key="4">
    <source>
        <dbReference type="Proteomes" id="UP000271974"/>
    </source>
</evidence>
<evidence type="ECO:0000313" key="3">
    <source>
        <dbReference type="EMBL" id="RUS72309.1"/>
    </source>
</evidence>
<dbReference type="AlphaFoldDB" id="A0A3S1AUA8"/>
<name>A0A3S1AUA8_ELYCH</name>
<feature type="region of interest" description="Disordered" evidence="1">
    <location>
        <begin position="1"/>
        <end position="25"/>
    </location>
</feature>
<organism evidence="3 4">
    <name type="scientific">Elysia chlorotica</name>
    <name type="common">Eastern emerald elysia</name>
    <name type="synonym">Sea slug</name>
    <dbReference type="NCBI Taxonomy" id="188477"/>
    <lineage>
        <taxon>Eukaryota</taxon>
        <taxon>Metazoa</taxon>
        <taxon>Spiralia</taxon>
        <taxon>Lophotrochozoa</taxon>
        <taxon>Mollusca</taxon>
        <taxon>Gastropoda</taxon>
        <taxon>Heterobranchia</taxon>
        <taxon>Euthyneura</taxon>
        <taxon>Panpulmonata</taxon>
        <taxon>Sacoglossa</taxon>
        <taxon>Placobranchoidea</taxon>
        <taxon>Plakobranchidae</taxon>
        <taxon>Elysia</taxon>
    </lineage>
</organism>
<dbReference type="PANTHER" id="PTHR47027">
    <property type="entry name" value="REVERSE TRANSCRIPTASE DOMAIN-CONTAINING PROTEIN"/>
    <property type="match status" value="1"/>
</dbReference>
<sequence length="455" mass="52691">MDKQANLKSVNSVKEVTSSKAGHVSLGRDRHVRQVAPDRHLATVRNKIKIGTWNVRTLYEKGKFDNVKSEMTRMNINIFGLAEAPTVAATMFRLKKPKQPSKFQYDALKKDIELKRKFNVAIENKFAVLDELTEVEQKWALMKESLKGCAEEFIPKKEGRKPSPKSGCIKSQSGQILMDIDDILKRWSQYVEELFDDMRGLRPLIWNNEGPPIMEEEVRNAIKKMKHNKATRPDEIPVELFDALDETCLVHFTKPHLRHRTVAIRLEKINIYNPPKKTWRNRVRKPPHNISLMSHATKILLCIVMTRVRSKICLEIAESQFGFVPNKGTRNAILTLLMLMESAVEVQHDVYLCFIDYSNAFDKVKHLELFKIQDQLNFDGKDLRILRNLYWEQVAEIRIDRKYTDFTEIKTRLCTVPLYIEVILRNITDMEGIKVGGRNITSLRYADGTVLIVSS</sequence>
<gene>
    <name evidence="3" type="ORF">EGW08_019932</name>
</gene>
<accession>A0A3S1AUA8</accession>
<dbReference type="OrthoDB" id="10030815at2759"/>